<dbReference type="Gene3D" id="3.40.50.300">
    <property type="entry name" value="P-loop containing nucleotide triphosphate hydrolases"/>
    <property type="match status" value="1"/>
</dbReference>
<feature type="domain" description="AIG1-type G" evidence="3">
    <location>
        <begin position="51"/>
        <end position="101"/>
    </location>
</feature>
<organism evidence="4 5">
    <name type="scientific">Plakobranchus ocellatus</name>
    <dbReference type="NCBI Taxonomy" id="259542"/>
    <lineage>
        <taxon>Eukaryota</taxon>
        <taxon>Metazoa</taxon>
        <taxon>Spiralia</taxon>
        <taxon>Lophotrochozoa</taxon>
        <taxon>Mollusca</taxon>
        <taxon>Gastropoda</taxon>
        <taxon>Heterobranchia</taxon>
        <taxon>Euthyneura</taxon>
        <taxon>Panpulmonata</taxon>
        <taxon>Sacoglossa</taxon>
        <taxon>Placobranchoidea</taxon>
        <taxon>Plakobranchidae</taxon>
        <taxon>Plakobranchus</taxon>
    </lineage>
</organism>
<keyword evidence="2" id="KW-0547">Nucleotide-binding</keyword>
<evidence type="ECO:0000313" key="4">
    <source>
        <dbReference type="EMBL" id="GFN97753.1"/>
    </source>
</evidence>
<evidence type="ECO:0000313" key="5">
    <source>
        <dbReference type="Proteomes" id="UP000735302"/>
    </source>
</evidence>
<name>A0AAV3ZR00_9GAST</name>
<evidence type="ECO:0000256" key="1">
    <source>
        <dbReference type="ARBA" id="ARBA00008535"/>
    </source>
</evidence>
<evidence type="ECO:0000259" key="3">
    <source>
        <dbReference type="Pfam" id="PF04548"/>
    </source>
</evidence>
<dbReference type="Pfam" id="PF04548">
    <property type="entry name" value="AIG1"/>
    <property type="match status" value="1"/>
</dbReference>
<reference evidence="4 5" key="1">
    <citation type="journal article" date="2021" name="Elife">
        <title>Chloroplast acquisition without the gene transfer in kleptoplastic sea slugs, Plakobranchus ocellatus.</title>
        <authorList>
            <person name="Maeda T."/>
            <person name="Takahashi S."/>
            <person name="Yoshida T."/>
            <person name="Shimamura S."/>
            <person name="Takaki Y."/>
            <person name="Nagai Y."/>
            <person name="Toyoda A."/>
            <person name="Suzuki Y."/>
            <person name="Arimoto A."/>
            <person name="Ishii H."/>
            <person name="Satoh N."/>
            <person name="Nishiyama T."/>
            <person name="Hasebe M."/>
            <person name="Maruyama T."/>
            <person name="Minagawa J."/>
            <person name="Obokata J."/>
            <person name="Shigenobu S."/>
        </authorList>
    </citation>
    <scope>NUCLEOTIDE SEQUENCE [LARGE SCALE GENOMIC DNA]</scope>
</reference>
<dbReference type="GO" id="GO:0005525">
    <property type="term" value="F:GTP binding"/>
    <property type="evidence" value="ECO:0007669"/>
    <property type="project" value="InterPro"/>
</dbReference>
<evidence type="ECO:0000256" key="2">
    <source>
        <dbReference type="ARBA" id="ARBA00022741"/>
    </source>
</evidence>
<dbReference type="SUPFAM" id="SSF52540">
    <property type="entry name" value="P-loop containing nucleoside triphosphate hydrolases"/>
    <property type="match status" value="1"/>
</dbReference>
<accession>A0AAV3ZR00</accession>
<sequence>MIQFSVYLVDPLVTERKEQAVPGDHFSTMASRYSPSEDDEGDEMQSELLDFLIIGKTGNGKSRTGNTILQKEAFRVSGDLTSVTSDIDFDRAEYRDKTITIRVLRIQCDKYYK</sequence>
<proteinExistence type="inferred from homology"/>
<dbReference type="AlphaFoldDB" id="A0AAV3ZR00"/>
<dbReference type="EMBL" id="BLXT01002806">
    <property type="protein sequence ID" value="GFN97753.1"/>
    <property type="molecule type" value="Genomic_DNA"/>
</dbReference>
<dbReference type="InterPro" id="IPR006703">
    <property type="entry name" value="G_AIG1"/>
</dbReference>
<keyword evidence="5" id="KW-1185">Reference proteome</keyword>
<dbReference type="InterPro" id="IPR027417">
    <property type="entry name" value="P-loop_NTPase"/>
</dbReference>
<dbReference type="Proteomes" id="UP000735302">
    <property type="component" value="Unassembled WGS sequence"/>
</dbReference>
<gene>
    <name evidence="4" type="ORF">PoB_002425900</name>
</gene>
<protein>
    <submittedName>
        <fullName evidence="4">Immune-associated nucleotide-binding protein 11</fullName>
    </submittedName>
</protein>
<comment type="similarity">
    <text evidence="1">Belongs to the TRAFAC class TrmE-Era-EngA-EngB-Septin-like GTPase superfamily. AIG1/Toc34/Toc159-like paraseptin GTPase family. IAN subfamily.</text>
</comment>
<comment type="caution">
    <text evidence="4">The sequence shown here is derived from an EMBL/GenBank/DDBJ whole genome shotgun (WGS) entry which is preliminary data.</text>
</comment>